<dbReference type="PIRSF" id="PIRSF001439">
    <property type="entry name" value="CryM"/>
    <property type="match status" value="1"/>
</dbReference>
<dbReference type="GO" id="GO:0016639">
    <property type="term" value="F:oxidoreductase activity, acting on the CH-NH2 group of donors, NAD or NADP as acceptor"/>
    <property type="evidence" value="ECO:0007669"/>
    <property type="project" value="InterPro"/>
</dbReference>
<comment type="caution">
    <text evidence="1">The sequence shown here is derived from an EMBL/GenBank/DDBJ whole genome shotgun (WGS) entry which is preliminary data.</text>
</comment>
<evidence type="ECO:0000313" key="1">
    <source>
        <dbReference type="EMBL" id="PZP88227.1"/>
    </source>
</evidence>
<dbReference type="SUPFAM" id="SSF51735">
    <property type="entry name" value="NAD(P)-binding Rossmann-fold domains"/>
    <property type="match status" value="1"/>
</dbReference>
<dbReference type="RefSeq" id="WP_303679006.1">
    <property type="nucleotide sequence ID" value="NZ_QFOZ01000015.1"/>
</dbReference>
<dbReference type="EMBL" id="QFOZ01000015">
    <property type="protein sequence ID" value="PZP88227.1"/>
    <property type="molecule type" value="Genomic_DNA"/>
</dbReference>
<sequence>MTEYSEMLVIDAKLSEEFLKGRESFLIDLVERVYRAHHAGNTVCPDSYFLRFPGAPRDRIIALPSYINDQACVSGIKWISSFPENVDHGLQRASAVIVLNNPDNGYAYAFIEASRISAARTAASAALAVRVLHDAPTSIGVVGSGPIAQTTLHFVKSLYTAAVPVKIHDLNSELVARMVTRRGPECSVVSLEEALGCDLVLLATNAGTPYVPMSVRFQPNQLILNISLRDLHPESIKTANNVFDDVEHCLKANTTPHLLEQLNGNRDFVTGTLAEFICSEKQLDPDRPTVFSPFGLGILDLAVAQSLYEHVQASGGGLRVPDFHGDMKR</sequence>
<dbReference type="GO" id="GO:0019290">
    <property type="term" value="P:siderophore biosynthetic process"/>
    <property type="evidence" value="ECO:0007669"/>
    <property type="project" value="InterPro"/>
</dbReference>
<dbReference type="InterPro" id="IPR023866">
    <property type="entry name" value="SbnB"/>
</dbReference>
<dbReference type="Gene3D" id="3.40.50.720">
    <property type="entry name" value="NAD(P)-binding Rossmann-like Domain"/>
    <property type="match status" value="1"/>
</dbReference>
<organism evidence="1 2">
    <name type="scientific">Lawsonella clevelandensis</name>
    <dbReference type="NCBI Taxonomy" id="1528099"/>
    <lineage>
        <taxon>Bacteria</taxon>
        <taxon>Bacillati</taxon>
        <taxon>Actinomycetota</taxon>
        <taxon>Actinomycetes</taxon>
        <taxon>Mycobacteriales</taxon>
        <taxon>Lawsonellaceae</taxon>
        <taxon>Lawsonella</taxon>
    </lineage>
</organism>
<name>A0A2W5IB15_9ACTN</name>
<dbReference type="NCBIfam" id="TIGR03944">
    <property type="entry name" value="dehyd_SbnB_fam"/>
    <property type="match status" value="1"/>
</dbReference>
<dbReference type="InterPro" id="IPR036291">
    <property type="entry name" value="NAD(P)-bd_dom_sf"/>
</dbReference>
<dbReference type="Pfam" id="PF02423">
    <property type="entry name" value="OCD_Mu_crystall"/>
    <property type="match status" value="1"/>
</dbReference>
<dbReference type="InterPro" id="IPR003462">
    <property type="entry name" value="ODC_Mu_crystall"/>
</dbReference>
<dbReference type="PANTHER" id="PTHR13812">
    <property type="entry name" value="KETIMINE REDUCTASE MU-CRYSTALLIN"/>
    <property type="match status" value="1"/>
</dbReference>
<reference evidence="1 2" key="1">
    <citation type="submission" date="2017-08" db="EMBL/GenBank/DDBJ databases">
        <title>Infants hospitalized years apart are colonized by the same room-sourced microbial strains.</title>
        <authorList>
            <person name="Brooks B."/>
            <person name="Olm M.R."/>
            <person name="Firek B.A."/>
            <person name="Baker R."/>
            <person name="Thomas B.C."/>
            <person name="Morowitz M.J."/>
            <person name="Banfield J.F."/>
        </authorList>
    </citation>
    <scope>NUCLEOTIDE SEQUENCE [LARGE SCALE GENOMIC DNA]</scope>
    <source>
        <strain evidence="1">S2_006_000_R1_57</strain>
    </source>
</reference>
<accession>A0A2W5IB15</accession>
<proteinExistence type="predicted"/>
<dbReference type="Proteomes" id="UP000248606">
    <property type="component" value="Unassembled WGS sequence"/>
</dbReference>
<dbReference type="PANTHER" id="PTHR13812:SF19">
    <property type="entry name" value="KETIMINE REDUCTASE MU-CRYSTALLIN"/>
    <property type="match status" value="1"/>
</dbReference>
<dbReference type="AlphaFoldDB" id="A0A2W5IB15"/>
<dbReference type="Gene3D" id="3.30.1780.10">
    <property type="entry name" value="ornithine cyclodeaminase, domain 1"/>
    <property type="match status" value="1"/>
</dbReference>
<dbReference type="GO" id="GO:0005737">
    <property type="term" value="C:cytoplasm"/>
    <property type="evidence" value="ECO:0007669"/>
    <property type="project" value="TreeGrafter"/>
</dbReference>
<dbReference type="InterPro" id="IPR023401">
    <property type="entry name" value="ODC_N"/>
</dbReference>
<gene>
    <name evidence="1" type="ORF">DI579_07125</name>
</gene>
<protein>
    <submittedName>
        <fullName evidence="1">2,3-diaminopropionate biosynthesis protein SbnB</fullName>
    </submittedName>
</protein>
<evidence type="ECO:0000313" key="2">
    <source>
        <dbReference type="Proteomes" id="UP000248606"/>
    </source>
</evidence>